<evidence type="ECO:0000313" key="4">
    <source>
        <dbReference type="Proteomes" id="UP000199592"/>
    </source>
</evidence>
<dbReference type="EMBL" id="FNMY01000001">
    <property type="protein sequence ID" value="SDW09571.1"/>
    <property type="molecule type" value="Genomic_DNA"/>
</dbReference>
<dbReference type="InterPro" id="IPR025970">
    <property type="entry name" value="SusE"/>
</dbReference>
<dbReference type="Gene3D" id="2.60.40.3620">
    <property type="match status" value="3"/>
</dbReference>
<name>A0A1H2QR03_9FLAO</name>
<feature type="domain" description="SusE outer membrane protein" evidence="1">
    <location>
        <begin position="30"/>
        <end position="126"/>
    </location>
</feature>
<dbReference type="CDD" id="cd12956">
    <property type="entry name" value="CBM_SusE-F_like"/>
    <property type="match status" value="3"/>
</dbReference>
<dbReference type="AlphaFoldDB" id="A0A1H2QR03"/>
<dbReference type="OrthoDB" id="9793489at2"/>
<dbReference type="RefSeq" id="WP_090294192.1">
    <property type="nucleotide sequence ID" value="NZ_FNKI01000002.1"/>
</dbReference>
<keyword evidence="4" id="KW-1185">Reference proteome</keyword>
<feature type="domain" description="Outer membrane protein SusF/SusE-like C-terminal" evidence="2">
    <location>
        <begin position="192"/>
        <end position="275"/>
    </location>
</feature>
<dbReference type="Pfam" id="PF16411">
    <property type="entry name" value="SusF_SusE"/>
    <property type="match status" value="2"/>
</dbReference>
<organism evidence="3 4">
    <name type="scientific">Flagellimonas zhangzhouensis</name>
    <dbReference type="NCBI Taxonomy" id="1073328"/>
    <lineage>
        <taxon>Bacteria</taxon>
        <taxon>Pseudomonadati</taxon>
        <taxon>Bacteroidota</taxon>
        <taxon>Flavobacteriia</taxon>
        <taxon>Flavobacteriales</taxon>
        <taxon>Flavobacteriaceae</taxon>
        <taxon>Flagellimonas</taxon>
    </lineage>
</organism>
<sequence length="466" mass="50078">MKNIKSFIAQVLGVVTALALFTACENDDLTPEFTLQAASEDVAFQNEFLAEYLLSDETPDNIAERFVWNEVEFGVPTEVSYQLEGSISENFDADGAYQFDSGTLTTLNASVTVSQLLTMAEGLGLDDDPSTTDEDGNPNNSGTVYFKVTAFVGSGEGVDAVTTESEVAALTISVVEKTADSGAGFEISSWGIVGSGYNDWGAFADAPFYTTGTDGVYVAYVNLLDGEIKFRENNDWTNNYGDTDVDGTLDAGGDNIVVTAGDYKITMNLNDFTYTMEEYSWGVVGSGYNDWGGAGPDAKFFYDYTTDTFKVGVELIEGEIKFRMNNEWVTDFGDSGADGTLDAGGDNIVSAAGYYMITLDFNAGTYTMEAADIYGVVGSGYNDWGATNDFMLTEVNPGIWVGENVELIDGEIKFRVNEAWDVNYGDTGVDGILDAGGDNIVVTAGTYLITLDFTDEGAPTYSLIAR</sequence>
<gene>
    <name evidence="3" type="ORF">SAMN04487892_0331</name>
</gene>
<dbReference type="STRING" id="1073328.SAMN05216294_1679"/>
<dbReference type="Pfam" id="PF14292">
    <property type="entry name" value="SusE"/>
    <property type="match status" value="1"/>
</dbReference>
<proteinExistence type="predicted"/>
<dbReference type="PROSITE" id="PS51257">
    <property type="entry name" value="PROKAR_LIPOPROTEIN"/>
    <property type="match status" value="1"/>
</dbReference>
<dbReference type="InterPro" id="IPR032187">
    <property type="entry name" value="SusF/SusE-like_C"/>
</dbReference>
<evidence type="ECO:0000313" key="3">
    <source>
        <dbReference type="EMBL" id="SDW09571.1"/>
    </source>
</evidence>
<reference evidence="4" key="1">
    <citation type="submission" date="2016-10" db="EMBL/GenBank/DDBJ databases">
        <authorList>
            <person name="Varghese N."/>
            <person name="Submissions S."/>
        </authorList>
    </citation>
    <scope>NUCLEOTIDE SEQUENCE [LARGE SCALE GENOMIC DNA]</scope>
    <source>
        <strain evidence="4">DSM 25030</strain>
    </source>
</reference>
<evidence type="ECO:0000259" key="1">
    <source>
        <dbReference type="Pfam" id="PF14292"/>
    </source>
</evidence>
<protein>
    <submittedName>
        <fullName evidence="3">SusE outer membrane protein</fullName>
    </submittedName>
</protein>
<dbReference type="Proteomes" id="UP000199592">
    <property type="component" value="Unassembled WGS sequence"/>
</dbReference>
<evidence type="ECO:0000259" key="2">
    <source>
        <dbReference type="Pfam" id="PF16411"/>
    </source>
</evidence>
<accession>A0A1H2QR03</accession>
<feature type="domain" description="Outer membrane protein SusF/SusE-like C-terminal" evidence="2">
    <location>
        <begin position="283"/>
        <end position="367"/>
    </location>
</feature>